<dbReference type="AlphaFoldDB" id="A0A9Q8QLZ9"/>
<dbReference type="OrthoDB" id="10264449at2759"/>
<accession>A0A9Q8QLZ9</accession>
<organism evidence="2 3">
    <name type="scientific">Purpureocillium takamizusanense</name>
    <dbReference type="NCBI Taxonomy" id="2060973"/>
    <lineage>
        <taxon>Eukaryota</taxon>
        <taxon>Fungi</taxon>
        <taxon>Dikarya</taxon>
        <taxon>Ascomycota</taxon>
        <taxon>Pezizomycotina</taxon>
        <taxon>Sordariomycetes</taxon>
        <taxon>Hypocreomycetidae</taxon>
        <taxon>Hypocreales</taxon>
        <taxon>Ophiocordycipitaceae</taxon>
        <taxon>Purpureocillium</taxon>
    </lineage>
</organism>
<name>A0A9Q8QLZ9_9HYPO</name>
<proteinExistence type="predicted"/>
<feature type="region of interest" description="Disordered" evidence="1">
    <location>
        <begin position="92"/>
        <end position="118"/>
    </location>
</feature>
<gene>
    <name evidence="2" type="ORF">JDV02_007191</name>
</gene>
<dbReference type="SUPFAM" id="SSF54427">
    <property type="entry name" value="NTF2-like"/>
    <property type="match status" value="1"/>
</dbReference>
<dbReference type="EMBL" id="CP086359">
    <property type="protein sequence ID" value="UNI21179.1"/>
    <property type="molecule type" value="Genomic_DNA"/>
</dbReference>
<evidence type="ECO:0008006" key="4">
    <source>
        <dbReference type="Google" id="ProtNLM"/>
    </source>
</evidence>
<reference evidence="2" key="1">
    <citation type="submission" date="2021-11" db="EMBL/GenBank/DDBJ databases">
        <title>Purpureocillium_takamizusanense_genome.</title>
        <authorList>
            <person name="Nguyen N.-H."/>
        </authorList>
    </citation>
    <scope>NUCLEOTIDE SEQUENCE</scope>
    <source>
        <strain evidence="2">PT3</strain>
    </source>
</reference>
<dbReference type="InterPro" id="IPR032710">
    <property type="entry name" value="NTF2-like_dom_sf"/>
</dbReference>
<dbReference type="GeneID" id="72069140"/>
<evidence type="ECO:0000313" key="2">
    <source>
        <dbReference type="EMBL" id="UNI21179.1"/>
    </source>
</evidence>
<dbReference type="Gene3D" id="3.10.450.50">
    <property type="match status" value="1"/>
</dbReference>
<feature type="compositionally biased region" description="Acidic residues" evidence="1">
    <location>
        <begin position="92"/>
        <end position="101"/>
    </location>
</feature>
<dbReference type="KEGG" id="ptkz:JDV02_007191"/>
<evidence type="ECO:0000256" key="1">
    <source>
        <dbReference type="SAM" id="MobiDB-lite"/>
    </source>
</evidence>
<protein>
    <recommendedName>
        <fullName evidence="4">SnoaL-like domain-containing protein</fullName>
    </recommendedName>
</protein>
<feature type="compositionally biased region" description="Low complexity" evidence="1">
    <location>
        <begin position="102"/>
        <end position="112"/>
    </location>
</feature>
<dbReference type="RefSeq" id="XP_047844660.1">
    <property type="nucleotide sequence ID" value="XM_047988662.1"/>
</dbReference>
<keyword evidence="3" id="KW-1185">Reference proteome</keyword>
<sequence length="173" mass="19477">MAGGRVRITKRYIAEAFAPLANVSDPAARGRFFDYVVPDVTWAVAGTSHSLAGTRHTLRAHSDATFDRLGRKLRGPICFTVGRIVLDAAEEGEAEADEPEQEQQQQQQQQQQGRFGSDGGRWATVELLGVATRNTGEEYRNDYLWMTRWNDEGKMVEIKSYFDTYLSETVLNE</sequence>
<evidence type="ECO:0000313" key="3">
    <source>
        <dbReference type="Proteomes" id="UP000829364"/>
    </source>
</evidence>
<dbReference type="Proteomes" id="UP000829364">
    <property type="component" value="Chromosome 6"/>
</dbReference>